<evidence type="ECO:0000256" key="1">
    <source>
        <dbReference type="SAM" id="Phobius"/>
    </source>
</evidence>
<dbReference type="RefSeq" id="WP_076349132.1">
    <property type="nucleotide sequence ID" value="NZ_CP019082.1"/>
</dbReference>
<gene>
    <name evidence="2" type="ORF">BSF38_04334</name>
</gene>
<feature type="transmembrane region" description="Helical" evidence="1">
    <location>
        <begin position="44"/>
        <end position="64"/>
    </location>
</feature>
<dbReference type="AlphaFoldDB" id="A0A1U7CV25"/>
<feature type="transmembrane region" description="Helical" evidence="1">
    <location>
        <begin position="121"/>
        <end position="142"/>
    </location>
</feature>
<name>A0A1U7CV25_9BACT</name>
<dbReference type="OrthoDB" id="291685at2"/>
<dbReference type="KEGG" id="pbor:BSF38_04334"/>
<protein>
    <submittedName>
        <fullName evidence="2">Uncharacterized protein</fullName>
    </submittedName>
</protein>
<feature type="transmembrane region" description="Helical" evidence="1">
    <location>
        <begin position="71"/>
        <end position="89"/>
    </location>
</feature>
<proteinExistence type="predicted"/>
<keyword evidence="1" id="KW-0472">Membrane</keyword>
<dbReference type="Proteomes" id="UP000186309">
    <property type="component" value="Chromosome"/>
</dbReference>
<reference evidence="3" key="1">
    <citation type="submission" date="2016-12" db="EMBL/GenBank/DDBJ databases">
        <title>Comparative genomics of four Isosphaeraceae planctomycetes: a common pool of plasmids and glycoside hydrolase genes.</title>
        <authorList>
            <person name="Ivanova A."/>
        </authorList>
    </citation>
    <scope>NUCLEOTIDE SEQUENCE [LARGE SCALE GENOMIC DNA]</scope>
    <source>
        <strain evidence="3">PX4</strain>
    </source>
</reference>
<evidence type="ECO:0000313" key="2">
    <source>
        <dbReference type="EMBL" id="APW62781.1"/>
    </source>
</evidence>
<organism evidence="2 3">
    <name type="scientific">Paludisphaera borealis</name>
    <dbReference type="NCBI Taxonomy" id="1387353"/>
    <lineage>
        <taxon>Bacteria</taxon>
        <taxon>Pseudomonadati</taxon>
        <taxon>Planctomycetota</taxon>
        <taxon>Planctomycetia</taxon>
        <taxon>Isosphaerales</taxon>
        <taxon>Isosphaeraceae</taxon>
        <taxon>Paludisphaera</taxon>
    </lineage>
</organism>
<keyword evidence="1" id="KW-0812">Transmembrane</keyword>
<dbReference type="EMBL" id="CP019082">
    <property type="protein sequence ID" value="APW62781.1"/>
    <property type="molecule type" value="Genomic_DNA"/>
</dbReference>
<accession>A0A1U7CV25</accession>
<keyword evidence="3" id="KW-1185">Reference proteome</keyword>
<sequence>MTSASGGVGPVPSPIKPYAPAVAISQYEFRESENAVVGHLGSKMSFVGLFMLGIGLCFVVSAIIRWQRREEIEVGLLFLTLLFMVFGIWTHRAGREFHKVASTEGSDVGHLMLALTNLLRLYSLVYLIFFIALIFAFIELTAESLGG</sequence>
<keyword evidence="1" id="KW-1133">Transmembrane helix</keyword>
<evidence type="ECO:0000313" key="3">
    <source>
        <dbReference type="Proteomes" id="UP000186309"/>
    </source>
</evidence>